<dbReference type="EMBL" id="BK015114">
    <property type="protein sequence ID" value="DAD91477.1"/>
    <property type="molecule type" value="Genomic_DNA"/>
</dbReference>
<sequence length="36" mass="4334">MSPTYRFKLLNYRFSLKADGKRGHKKTPPQRAVERR</sequence>
<accession>A0A8S5N9M4</accession>
<evidence type="ECO:0000313" key="1">
    <source>
        <dbReference type="EMBL" id="DAD91477.1"/>
    </source>
</evidence>
<name>A0A8S5N9M4_9CAUD</name>
<reference evidence="1" key="1">
    <citation type="journal article" date="2021" name="Proc. Natl. Acad. Sci. U.S.A.">
        <title>A Catalog of Tens of Thousands of Viruses from Human Metagenomes Reveals Hidden Associations with Chronic Diseases.</title>
        <authorList>
            <person name="Tisza M.J."/>
            <person name="Buck C.B."/>
        </authorList>
    </citation>
    <scope>NUCLEOTIDE SEQUENCE</scope>
    <source>
        <strain evidence="1">CtUX613</strain>
    </source>
</reference>
<protein>
    <submittedName>
        <fullName evidence="1">Uncharacterized protein</fullName>
    </submittedName>
</protein>
<organism evidence="1">
    <name type="scientific">Myoviridae sp. ctUX613</name>
    <dbReference type="NCBI Taxonomy" id="2826660"/>
    <lineage>
        <taxon>Viruses</taxon>
        <taxon>Duplodnaviria</taxon>
        <taxon>Heunggongvirae</taxon>
        <taxon>Uroviricota</taxon>
        <taxon>Caudoviricetes</taxon>
    </lineage>
</organism>
<proteinExistence type="predicted"/>